<reference evidence="3" key="1">
    <citation type="submission" date="2022-01" db="EMBL/GenBank/DDBJ databases">
        <authorList>
            <person name="King R."/>
        </authorList>
    </citation>
    <scope>NUCLEOTIDE SEQUENCE</scope>
</reference>
<keyword evidence="4" id="KW-1185">Reference proteome</keyword>
<evidence type="ECO:0000313" key="4">
    <source>
        <dbReference type="Proteomes" id="UP001152799"/>
    </source>
</evidence>
<proteinExistence type="predicted"/>
<feature type="domain" description="MADF" evidence="2">
    <location>
        <begin position="21"/>
        <end position="80"/>
    </location>
</feature>
<organism evidence="3 4">
    <name type="scientific">Ceutorhynchus assimilis</name>
    <name type="common">cabbage seed weevil</name>
    <dbReference type="NCBI Taxonomy" id="467358"/>
    <lineage>
        <taxon>Eukaryota</taxon>
        <taxon>Metazoa</taxon>
        <taxon>Ecdysozoa</taxon>
        <taxon>Arthropoda</taxon>
        <taxon>Hexapoda</taxon>
        <taxon>Insecta</taxon>
        <taxon>Pterygota</taxon>
        <taxon>Neoptera</taxon>
        <taxon>Endopterygota</taxon>
        <taxon>Coleoptera</taxon>
        <taxon>Polyphaga</taxon>
        <taxon>Cucujiformia</taxon>
        <taxon>Curculionidae</taxon>
        <taxon>Ceutorhynchinae</taxon>
        <taxon>Ceutorhynchus</taxon>
    </lineage>
</organism>
<feature type="compositionally biased region" description="Basic and acidic residues" evidence="1">
    <location>
        <begin position="142"/>
        <end position="156"/>
    </location>
</feature>
<evidence type="ECO:0000256" key="1">
    <source>
        <dbReference type="SAM" id="MobiDB-lite"/>
    </source>
</evidence>
<dbReference type="Pfam" id="PF10545">
    <property type="entry name" value="MADF_DNA_bdg"/>
    <property type="match status" value="1"/>
</dbReference>
<evidence type="ECO:0000313" key="3">
    <source>
        <dbReference type="EMBL" id="CAG9772413.1"/>
    </source>
</evidence>
<dbReference type="InterPro" id="IPR006578">
    <property type="entry name" value="MADF-dom"/>
</dbReference>
<dbReference type="Proteomes" id="UP001152799">
    <property type="component" value="Chromosome 8"/>
</dbReference>
<accession>A0A9N9N0E0</accession>
<feature type="region of interest" description="Disordered" evidence="1">
    <location>
        <begin position="141"/>
        <end position="160"/>
    </location>
</feature>
<dbReference type="EMBL" id="OU892284">
    <property type="protein sequence ID" value="CAG9772413.1"/>
    <property type="molecule type" value="Genomic_DNA"/>
</dbReference>
<name>A0A9N9N0E0_9CUCU</name>
<evidence type="ECO:0000259" key="2">
    <source>
        <dbReference type="Pfam" id="PF10545"/>
    </source>
</evidence>
<dbReference type="AlphaFoldDB" id="A0A9N9N0E0"/>
<sequence length="256" mass="29224">MNPETDVSRINAAKLRILLLSMRRHAELYDDKSKNNNTDDIWKKIGKEVGWPETLCKTKWEILLSSYKKSRDEAIQALGAGSGKPGKEFLERFKTFEFLENTAFGETETLPNINEETQNNQESESDCSNNEASESDLLEAIEGDKRKRQDSVEQKIHSQSKRKRLCNENCLPEEDKTRQEEANAVIGELKETLPQNGSLDPAMSLFFRSIISSVERFTPKMKAKAKGEIMNSVAQLEIQNINEQRMLKLLETPVKL</sequence>
<feature type="region of interest" description="Disordered" evidence="1">
    <location>
        <begin position="105"/>
        <end position="133"/>
    </location>
</feature>
<gene>
    <name evidence="3" type="ORF">CEUTPL_LOCUS12825</name>
</gene>
<feature type="compositionally biased region" description="Low complexity" evidence="1">
    <location>
        <begin position="112"/>
        <end position="122"/>
    </location>
</feature>
<protein>
    <recommendedName>
        <fullName evidence="2">MADF domain-containing protein</fullName>
    </recommendedName>
</protein>